<evidence type="ECO:0000313" key="1">
    <source>
        <dbReference type="EMBL" id="XCM35039.1"/>
    </source>
</evidence>
<organism evidence="1">
    <name type="scientific">Planktothricoides raciborskii GIHE-MW2</name>
    <dbReference type="NCBI Taxonomy" id="2792601"/>
    <lineage>
        <taxon>Bacteria</taxon>
        <taxon>Bacillati</taxon>
        <taxon>Cyanobacteriota</taxon>
        <taxon>Cyanophyceae</taxon>
        <taxon>Oscillatoriophycideae</taxon>
        <taxon>Oscillatoriales</taxon>
        <taxon>Oscillatoriaceae</taxon>
        <taxon>Planktothricoides</taxon>
    </lineage>
</organism>
<sequence length="247" mass="27601">MQNRLTRKIFLWSFTVILTLAGWIVATPVRAETLANATTPSALEVFRDAYDSRYFWDSDFPGFSATVDVTEDGATYKGEMEIDSNLEITVVGIDDEDAYQSVYSGLQMLVIHRRSVPFDLLHKEHTFSFGSVLENGAVEIDQAGGETPSFYLVQDGKITQVNRLMPTGGVTVDLLESEPTPMGYLGTRYHAFFKTPDTGEAIAEADFEDTYEKVGNYYIPNRQVIRHIEAGEESTVEINLSNIQLLS</sequence>
<dbReference type="Pfam" id="PF11866">
    <property type="entry name" value="DUF3386"/>
    <property type="match status" value="1"/>
</dbReference>
<name>A0AAU8J8K1_9CYAN</name>
<reference evidence="1" key="1">
    <citation type="submission" date="2024-07" db="EMBL/GenBank/DDBJ databases">
        <authorList>
            <person name="Kim Y.J."/>
            <person name="Jeong J.Y."/>
        </authorList>
    </citation>
    <scope>NUCLEOTIDE SEQUENCE</scope>
    <source>
        <strain evidence="1">GIHE-MW2</strain>
    </source>
</reference>
<accession>A0AAU8J8K1</accession>
<protein>
    <submittedName>
        <fullName evidence="1">DUF3386 domain-containing protein</fullName>
    </submittedName>
</protein>
<dbReference type="InterPro" id="IPR021809">
    <property type="entry name" value="DUF3386"/>
</dbReference>
<gene>
    <name evidence="1" type="ORF">ABWT76_003692</name>
</gene>
<dbReference type="RefSeq" id="WP_354634758.1">
    <property type="nucleotide sequence ID" value="NZ_CP159837.1"/>
</dbReference>
<dbReference type="AlphaFoldDB" id="A0AAU8J8K1"/>
<proteinExistence type="predicted"/>
<dbReference type="EMBL" id="CP159837">
    <property type="protein sequence ID" value="XCM35039.1"/>
    <property type="molecule type" value="Genomic_DNA"/>
</dbReference>